<name>A0A1T5JK50_9BACT</name>
<keyword evidence="1" id="KW-0378">Hydrolase</keyword>
<dbReference type="SUPFAM" id="SSF55811">
    <property type="entry name" value="Nudix"/>
    <property type="match status" value="1"/>
</dbReference>
<dbReference type="InterPro" id="IPR020084">
    <property type="entry name" value="NUDIX_hydrolase_CS"/>
</dbReference>
<dbReference type="CDD" id="cd03674">
    <property type="entry name" value="NUDIX_Hydrolase"/>
    <property type="match status" value="1"/>
</dbReference>
<dbReference type="InterPro" id="IPR015797">
    <property type="entry name" value="NUDIX_hydrolase-like_dom_sf"/>
</dbReference>
<dbReference type="AlphaFoldDB" id="A0A1T5JK50"/>
<dbReference type="RefSeq" id="WP_079685739.1">
    <property type="nucleotide sequence ID" value="NZ_FUZU01000001.1"/>
</dbReference>
<dbReference type="Pfam" id="PF00293">
    <property type="entry name" value="NUDIX"/>
    <property type="match status" value="1"/>
</dbReference>
<sequence length="177" mass="20487">MTYTRQILVEALTSYTTSFAEEKNFVQQFLDLLTHDRAFHRDHLPGHITGSAFITDSSRSSILLTHHAKLDKWLQPGGHADGDEDILGVALREAEEETGLKKFKLLDKYIFDLDIHTIPARKDFPEHLHYDVRFLFEADQQEKLLITEESIDLKWFPIQEVSAYTSNASIDRMLKKL</sequence>
<dbReference type="PANTHER" id="PTHR43736:SF1">
    <property type="entry name" value="DIHYDRONEOPTERIN TRIPHOSPHATE DIPHOSPHATASE"/>
    <property type="match status" value="1"/>
</dbReference>
<evidence type="ECO:0000313" key="3">
    <source>
        <dbReference type="EMBL" id="SKC51789.1"/>
    </source>
</evidence>
<accession>A0A1T5JK50</accession>
<dbReference type="GO" id="GO:0016787">
    <property type="term" value="F:hydrolase activity"/>
    <property type="evidence" value="ECO:0007669"/>
    <property type="project" value="UniProtKB-KW"/>
</dbReference>
<reference evidence="3 4" key="1">
    <citation type="submission" date="2017-02" db="EMBL/GenBank/DDBJ databases">
        <authorList>
            <person name="Peterson S.W."/>
        </authorList>
    </citation>
    <scope>NUCLEOTIDE SEQUENCE [LARGE SCALE GENOMIC DNA]</scope>
    <source>
        <strain evidence="3 4">DSM 25262</strain>
    </source>
</reference>
<dbReference type="STRING" id="688867.SAMN05660236_1184"/>
<proteinExistence type="predicted"/>
<feature type="domain" description="Nudix hydrolase" evidence="2">
    <location>
        <begin position="45"/>
        <end position="177"/>
    </location>
</feature>
<dbReference type="PROSITE" id="PS00893">
    <property type="entry name" value="NUDIX_BOX"/>
    <property type="match status" value="1"/>
</dbReference>
<dbReference type="PROSITE" id="PS51462">
    <property type="entry name" value="NUDIX"/>
    <property type="match status" value="1"/>
</dbReference>
<dbReference type="OrthoDB" id="9787880at2"/>
<dbReference type="PANTHER" id="PTHR43736">
    <property type="entry name" value="ADP-RIBOSE PYROPHOSPHATASE"/>
    <property type="match status" value="1"/>
</dbReference>
<protein>
    <submittedName>
        <fullName evidence="3">8-oxo-dGTP pyrophosphatase MutT, NUDIX family</fullName>
    </submittedName>
</protein>
<evidence type="ECO:0000259" key="2">
    <source>
        <dbReference type="PROSITE" id="PS51462"/>
    </source>
</evidence>
<evidence type="ECO:0000256" key="1">
    <source>
        <dbReference type="ARBA" id="ARBA00022801"/>
    </source>
</evidence>
<dbReference type="EMBL" id="FUZU01000001">
    <property type="protein sequence ID" value="SKC51789.1"/>
    <property type="molecule type" value="Genomic_DNA"/>
</dbReference>
<keyword evidence="4" id="KW-1185">Reference proteome</keyword>
<organism evidence="3 4">
    <name type="scientific">Ohtaekwangia koreensis</name>
    <dbReference type="NCBI Taxonomy" id="688867"/>
    <lineage>
        <taxon>Bacteria</taxon>
        <taxon>Pseudomonadati</taxon>
        <taxon>Bacteroidota</taxon>
        <taxon>Cytophagia</taxon>
        <taxon>Cytophagales</taxon>
        <taxon>Fulvivirgaceae</taxon>
        <taxon>Ohtaekwangia</taxon>
    </lineage>
</organism>
<dbReference type="Gene3D" id="3.90.79.10">
    <property type="entry name" value="Nucleoside Triphosphate Pyrophosphohydrolase"/>
    <property type="match status" value="1"/>
</dbReference>
<dbReference type="InterPro" id="IPR000086">
    <property type="entry name" value="NUDIX_hydrolase_dom"/>
</dbReference>
<dbReference type="Proteomes" id="UP000190961">
    <property type="component" value="Unassembled WGS sequence"/>
</dbReference>
<evidence type="ECO:0000313" key="4">
    <source>
        <dbReference type="Proteomes" id="UP000190961"/>
    </source>
</evidence>
<gene>
    <name evidence="3" type="ORF">SAMN05660236_1184</name>
</gene>